<feature type="non-terminal residue" evidence="2">
    <location>
        <position position="197"/>
    </location>
</feature>
<feature type="region of interest" description="Disordered" evidence="1">
    <location>
        <begin position="132"/>
        <end position="160"/>
    </location>
</feature>
<comment type="caution">
    <text evidence="2">The sequence shown here is derived from an EMBL/GenBank/DDBJ whole genome shotgun (WGS) entry which is preliminary data.</text>
</comment>
<evidence type="ECO:0000313" key="3">
    <source>
        <dbReference type="Proteomes" id="UP000019084"/>
    </source>
</evidence>
<gene>
    <name evidence="2" type="ORF">XPR_4299</name>
</gene>
<dbReference type="Proteomes" id="UP000019084">
    <property type="component" value="Unassembled WGS sequence"/>
</dbReference>
<name>W4SNX8_9XANT</name>
<evidence type="ECO:0000313" key="2">
    <source>
        <dbReference type="EMBL" id="GAE57664.1"/>
    </source>
</evidence>
<proteinExistence type="predicted"/>
<reference evidence="2 3" key="1">
    <citation type="submission" date="2014-01" db="EMBL/GenBank/DDBJ databases">
        <title>Genome sequence and analysis of Xanthomonas arboricola pv. pruni.</title>
        <authorList>
            <person name="Fujikawa T."/>
            <person name="Nakazono-Nagaoka E."/>
        </authorList>
    </citation>
    <scope>NUCLEOTIDE SEQUENCE [LARGE SCALE GENOMIC DNA]</scope>
    <source>
        <strain evidence="3">MAFF 301420</strain>
    </source>
</reference>
<organism evidence="2 3">
    <name type="scientific">Xanthomonas arboricola pv. pruni MAFF 301420</name>
    <dbReference type="NCBI Taxonomy" id="1418095"/>
    <lineage>
        <taxon>Bacteria</taxon>
        <taxon>Pseudomonadati</taxon>
        <taxon>Pseudomonadota</taxon>
        <taxon>Gammaproteobacteria</taxon>
        <taxon>Lysobacterales</taxon>
        <taxon>Lysobacteraceae</taxon>
        <taxon>Xanthomonas</taxon>
    </lineage>
</organism>
<protein>
    <submittedName>
        <fullName evidence="2">Uncharacterized protein</fullName>
    </submittedName>
</protein>
<sequence length="197" mass="20411">SADAGCAATAAAVVCRGSAGSGGAWRWQRGARQPAAGRAVAARRRQATPGIERRPGRGCAQHRAIGAGCGDRSRTRRDAACTAGLADPVQCQRPAAARLRQLRMAGLDRACVCARAIGSGPVVVHRHTRAGAGSGDSAAALGTAPRAARRRRTAAARRHRGELARIRRQRATGLGEVHQRLPLAAAQRAVSGVERGM</sequence>
<accession>W4SNX8</accession>
<feature type="compositionally biased region" description="Basic residues" evidence="1">
    <location>
        <begin position="147"/>
        <end position="160"/>
    </location>
</feature>
<evidence type="ECO:0000256" key="1">
    <source>
        <dbReference type="SAM" id="MobiDB-lite"/>
    </source>
</evidence>
<feature type="compositionally biased region" description="Low complexity" evidence="1">
    <location>
        <begin position="135"/>
        <end position="146"/>
    </location>
</feature>
<dbReference type="EMBL" id="BAVC01000364">
    <property type="protein sequence ID" value="GAE57664.1"/>
    <property type="molecule type" value="Genomic_DNA"/>
</dbReference>
<feature type="non-terminal residue" evidence="2">
    <location>
        <position position="1"/>
    </location>
</feature>
<dbReference type="AlphaFoldDB" id="W4SNX8"/>